<dbReference type="EMBL" id="GEBQ01009518">
    <property type="protein sequence ID" value="JAT30459.1"/>
    <property type="molecule type" value="Transcribed_RNA"/>
</dbReference>
<proteinExistence type="predicted"/>
<sequence length="238" mass="26937">MPHIPPHSSPNPYLMFTRPPFYHPPSIIPPYNHPAMFPTGHPAAPFFNSPFINQHKLKLEDKLDLKVDLKVDLKPGSMNFHQYHPSEEHLMSLLKVKTEMDMMRRCSTTPPTSTTHTFNKVSPNVGEEAVSKPSPARPILSNTYADPKDSLIEPEINVVDVQPEPHDLSSSSEDGRSCGKPRSPELTDPQSSDDQPLDLRVEGKRKPDSDENEDDEQILSSSENDEAHKRKFKRQTLF</sequence>
<reference evidence="2" key="1">
    <citation type="submission" date="2015-11" db="EMBL/GenBank/DDBJ databases">
        <title>De novo transcriptome assembly of four potential Pierce s Disease insect vectors from Arizona vineyards.</title>
        <authorList>
            <person name="Tassone E.E."/>
        </authorList>
    </citation>
    <scope>NUCLEOTIDE SEQUENCE</scope>
</reference>
<name>A0A1B6M3C9_9HEMI</name>
<dbReference type="AlphaFoldDB" id="A0A1B6M3C9"/>
<feature type="compositionally biased region" description="Low complexity" evidence="1">
    <location>
        <begin position="107"/>
        <end position="117"/>
    </location>
</feature>
<feature type="region of interest" description="Disordered" evidence="1">
    <location>
        <begin position="106"/>
        <end position="238"/>
    </location>
</feature>
<feature type="compositionally biased region" description="Basic and acidic residues" evidence="1">
    <location>
        <begin position="163"/>
        <end position="185"/>
    </location>
</feature>
<gene>
    <name evidence="2" type="ORF">g.2326</name>
</gene>
<organism evidence="2">
    <name type="scientific">Graphocephala atropunctata</name>
    <dbReference type="NCBI Taxonomy" id="36148"/>
    <lineage>
        <taxon>Eukaryota</taxon>
        <taxon>Metazoa</taxon>
        <taxon>Ecdysozoa</taxon>
        <taxon>Arthropoda</taxon>
        <taxon>Hexapoda</taxon>
        <taxon>Insecta</taxon>
        <taxon>Pterygota</taxon>
        <taxon>Neoptera</taxon>
        <taxon>Paraneoptera</taxon>
        <taxon>Hemiptera</taxon>
        <taxon>Auchenorrhyncha</taxon>
        <taxon>Membracoidea</taxon>
        <taxon>Cicadellidae</taxon>
        <taxon>Cicadellinae</taxon>
        <taxon>Cicadellini</taxon>
        <taxon>Graphocephala</taxon>
    </lineage>
</organism>
<evidence type="ECO:0000313" key="2">
    <source>
        <dbReference type="EMBL" id="JAT30459.1"/>
    </source>
</evidence>
<protein>
    <submittedName>
        <fullName evidence="2">Uncharacterized protein</fullName>
    </submittedName>
</protein>
<evidence type="ECO:0000256" key="1">
    <source>
        <dbReference type="SAM" id="MobiDB-lite"/>
    </source>
</evidence>
<feature type="compositionally biased region" description="Basic and acidic residues" evidence="1">
    <location>
        <begin position="197"/>
        <end position="209"/>
    </location>
</feature>
<accession>A0A1B6M3C9</accession>
<feature type="compositionally biased region" description="Basic residues" evidence="1">
    <location>
        <begin position="229"/>
        <end position="238"/>
    </location>
</feature>
<feature type="non-terminal residue" evidence="2">
    <location>
        <position position="238"/>
    </location>
</feature>